<accession>A0ABY5P0Y6</accession>
<keyword evidence="1" id="KW-0175">Coiled coil</keyword>
<feature type="coiled-coil region" evidence="1">
    <location>
        <begin position="60"/>
        <end position="93"/>
    </location>
</feature>
<dbReference type="RefSeq" id="WP_257700653.1">
    <property type="nucleotide sequence ID" value="NZ_CP102451.1"/>
</dbReference>
<organism evidence="2 3">
    <name type="scientific">Vagococcus luciliae</name>
    <dbReference type="NCBI Taxonomy" id="2920380"/>
    <lineage>
        <taxon>Bacteria</taxon>
        <taxon>Bacillati</taxon>
        <taxon>Bacillota</taxon>
        <taxon>Bacilli</taxon>
        <taxon>Lactobacillales</taxon>
        <taxon>Enterococcaceae</taxon>
        <taxon>Vagococcus</taxon>
    </lineage>
</organism>
<sequence>MGKLIDLKKANYEELENKLFDDMANLQELVNGQITILSSVTDEGSILIDEDNNVTAYKTSEKLNEVIKELTALRNEAELIEKAEDLLNEQKSML</sequence>
<evidence type="ECO:0000313" key="3">
    <source>
        <dbReference type="Proteomes" id="UP001058273"/>
    </source>
</evidence>
<reference evidence="2" key="2">
    <citation type="submission" date="2022-08" db="EMBL/GenBank/DDBJ databases">
        <authorList>
            <person name="Poehlein A."/>
            <person name="Guzman J."/>
            <person name="Daniel R."/>
            <person name="Vilcinskas A."/>
        </authorList>
    </citation>
    <scope>NUCLEOTIDE SEQUENCE</scope>
    <source>
        <strain evidence="2">G314FT</strain>
    </source>
</reference>
<gene>
    <name evidence="2" type="ORF">G314FT_17450</name>
</gene>
<proteinExistence type="predicted"/>
<reference evidence="2" key="1">
    <citation type="submission" date="2022-08" db="EMBL/GenBank/DDBJ databases">
        <title>Genome sequence of Vagococcus luciliae DSM 112651.</title>
        <authorList>
            <person name="Juan G."/>
            <person name="Anja P."/>
            <person name="Rolf D."/>
            <person name="Kampfer P."/>
            <person name="Vilcinskas A."/>
        </authorList>
    </citation>
    <scope>NUCLEOTIDE SEQUENCE</scope>
    <source>
        <strain evidence="2">G314FT</strain>
    </source>
</reference>
<keyword evidence="3" id="KW-1185">Reference proteome</keyword>
<evidence type="ECO:0000256" key="1">
    <source>
        <dbReference type="SAM" id="Coils"/>
    </source>
</evidence>
<evidence type="ECO:0000313" key="2">
    <source>
        <dbReference type="EMBL" id="UUV99584.1"/>
    </source>
</evidence>
<name>A0ABY5P0Y6_9ENTE</name>
<protein>
    <submittedName>
        <fullName evidence="2">Uncharacterized protein</fullName>
    </submittedName>
</protein>
<dbReference type="Proteomes" id="UP001058273">
    <property type="component" value="Chromosome"/>
</dbReference>
<dbReference type="EMBL" id="CP102451">
    <property type="protein sequence ID" value="UUV99584.1"/>
    <property type="molecule type" value="Genomic_DNA"/>
</dbReference>